<feature type="domain" description="Methyltransferase FkbM" evidence="2">
    <location>
        <begin position="151"/>
        <end position="304"/>
    </location>
</feature>
<keyword evidence="1" id="KW-0812">Transmembrane</keyword>
<dbReference type="PANTHER" id="PTHR34009:SF2">
    <property type="entry name" value="PROTEIN STAR"/>
    <property type="match status" value="1"/>
</dbReference>
<dbReference type="PANTHER" id="PTHR34009">
    <property type="entry name" value="PROTEIN STAR"/>
    <property type="match status" value="1"/>
</dbReference>
<keyword evidence="1" id="KW-1133">Transmembrane helix</keyword>
<dbReference type="Gene3D" id="3.40.50.150">
    <property type="entry name" value="Vaccinia Virus protein VP39"/>
    <property type="match status" value="1"/>
</dbReference>
<evidence type="ECO:0000256" key="1">
    <source>
        <dbReference type="SAM" id="Phobius"/>
    </source>
</evidence>
<evidence type="ECO:0000313" key="3">
    <source>
        <dbReference type="EMBL" id="VEU37561.1"/>
    </source>
</evidence>
<dbReference type="AlphaFoldDB" id="A0A448Z6B4"/>
<dbReference type="Proteomes" id="UP000291116">
    <property type="component" value="Unassembled WGS sequence"/>
</dbReference>
<name>A0A448Z6B4_9STRA</name>
<dbReference type="GO" id="GO:0005794">
    <property type="term" value="C:Golgi apparatus"/>
    <property type="evidence" value="ECO:0007669"/>
    <property type="project" value="TreeGrafter"/>
</dbReference>
<evidence type="ECO:0000313" key="4">
    <source>
        <dbReference type="Proteomes" id="UP000291116"/>
    </source>
</evidence>
<dbReference type="GO" id="GO:0006888">
    <property type="term" value="P:endoplasmic reticulum to Golgi vesicle-mediated transport"/>
    <property type="evidence" value="ECO:0007669"/>
    <property type="project" value="TreeGrafter"/>
</dbReference>
<sequence>MVTPVASSRDNAFFHDPHRHRYGQGLRVPCPPRSRVVAYALRHFAMVVVFFGGIMVGVTLSNGTIVDSSAHSTGLLRQDLTAQEPGYRPLLEPTLAVRDHREGWKTMEVFYGSADSDESLSPGHKTFFSQARQDEAILSMLRNKTNGFFVDLAANDATMLSNTYALEKHFGWTGLCIEPNPKYWYNLTHTRENCQIIGAVVGRSRMEPVHFNFDGLDHGGIAGNGFDNGPRFKRSSTKAYTVTLLEIFQKFRVPKVIDYLSLDVEGAEEFIMSGFPLKEYQIRILTIERPKENLRTYLESHGYKQVLRLSRWGETLWIHGAFEKSMDLTNIQDFHGKKQYAEQKARQQQQQQQLSS</sequence>
<dbReference type="EMBL" id="CAACVS010000131">
    <property type="protein sequence ID" value="VEU37561.1"/>
    <property type="molecule type" value="Genomic_DNA"/>
</dbReference>
<evidence type="ECO:0000259" key="2">
    <source>
        <dbReference type="Pfam" id="PF05050"/>
    </source>
</evidence>
<keyword evidence="1" id="KW-0472">Membrane</keyword>
<protein>
    <recommendedName>
        <fullName evidence="2">Methyltransferase FkbM domain-containing protein</fullName>
    </recommendedName>
</protein>
<reference evidence="3 4" key="1">
    <citation type="submission" date="2019-01" db="EMBL/GenBank/DDBJ databases">
        <authorList>
            <person name="Ferrante I. M."/>
        </authorList>
    </citation>
    <scope>NUCLEOTIDE SEQUENCE [LARGE SCALE GENOMIC DNA]</scope>
    <source>
        <strain evidence="3 4">B856</strain>
    </source>
</reference>
<dbReference type="InterPro" id="IPR006342">
    <property type="entry name" value="FkbM_mtfrase"/>
</dbReference>
<dbReference type="InterPro" id="IPR053202">
    <property type="entry name" value="EGF_Rcpt_Signaling_Reg"/>
</dbReference>
<dbReference type="GO" id="GO:0031902">
    <property type="term" value="C:late endosome membrane"/>
    <property type="evidence" value="ECO:0007669"/>
    <property type="project" value="TreeGrafter"/>
</dbReference>
<dbReference type="GO" id="GO:0005886">
    <property type="term" value="C:plasma membrane"/>
    <property type="evidence" value="ECO:0007669"/>
    <property type="project" value="TreeGrafter"/>
</dbReference>
<dbReference type="GO" id="GO:0016197">
    <property type="term" value="P:endosomal transport"/>
    <property type="evidence" value="ECO:0007669"/>
    <property type="project" value="TreeGrafter"/>
</dbReference>
<dbReference type="OrthoDB" id="6352234at2759"/>
<organism evidence="3 4">
    <name type="scientific">Pseudo-nitzschia multistriata</name>
    <dbReference type="NCBI Taxonomy" id="183589"/>
    <lineage>
        <taxon>Eukaryota</taxon>
        <taxon>Sar</taxon>
        <taxon>Stramenopiles</taxon>
        <taxon>Ochrophyta</taxon>
        <taxon>Bacillariophyta</taxon>
        <taxon>Bacillariophyceae</taxon>
        <taxon>Bacillariophycidae</taxon>
        <taxon>Bacillariales</taxon>
        <taxon>Bacillariaceae</taxon>
        <taxon>Pseudo-nitzschia</taxon>
    </lineage>
</organism>
<feature type="transmembrane region" description="Helical" evidence="1">
    <location>
        <begin position="36"/>
        <end position="60"/>
    </location>
</feature>
<dbReference type="InterPro" id="IPR029063">
    <property type="entry name" value="SAM-dependent_MTases_sf"/>
</dbReference>
<gene>
    <name evidence="3" type="ORF">PSNMU_V1.4_AUG-EV-PASAV3_0043640</name>
</gene>
<dbReference type="Pfam" id="PF05050">
    <property type="entry name" value="Methyltransf_21"/>
    <property type="match status" value="1"/>
</dbReference>
<dbReference type="SUPFAM" id="SSF53335">
    <property type="entry name" value="S-adenosyl-L-methionine-dependent methyltransferases"/>
    <property type="match status" value="1"/>
</dbReference>
<keyword evidence="4" id="KW-1185">Reference proteome</keyword>
<proteinExistence type="predicted"/>
<dbReference type="GO" id="GO:0005789">
    <property type="term" value="C:endoplasmic reticulum membrane"/>
    <property type="evidence" value="ECO:0007669"/>
    <property type="project" value="TreeGrafter"/>
</dbReference>
<accession>A0A448Z6B4</accession>